<comment type="caution">
    <text evidence="1">The sequence shown here is derived from an EMBL/GenBank/DDBJ whole genome shotgun (WGS) entry which is preliminary data.</text>
</comment>
<dbReference type="RefSeq" id="WP_343848137.1">
    <property type="nucleotide sequence ID" value="NZ_BAAAFI010000002.1"/>
</dbReference>
<reference evidence="2" key="1">
    <citation type="journal article" date="2019" name="Int. J. Syst. Evol. Microbiol.">
        <title>The Global Catalogue of Microorganisms (GCM) 10K type strain sequencing project: providing services to taxonomists for standard genome sequencing and annotation.</title>
        <authorList>
            <consortium name="The Broad Institute Genomics Platform"/>
            <consortium name="The Broad Institute Genome Sequencing Center for Infectious Disease"/>
            <person name="Wu L."/>
            <person name="Ma J."/>
        </authorList>
    </citation>
    <scope>NUCLEOTIDE SEQUENCE [LARGE SCALE GENOMIC DNA]</scope>
    <source>
        <strain evidence="2">JCM 16112</strain>
    </source>
</reference>
<sequence>MANSRFDTRRELATQEANAIGTTLLRIGFFPDTIQTELNSILKHYFEERIAFLAAESDIDKMLLHF</sequence>
<name>A0ABP3Y9L5_9BACT</name>
<keyword evidence="2" id="KW-1185">Reference proteome</keyword>
<gene>
    <name evidence="1" type="ORF">GCM10009119_04080</name>
</gene>
<protein>
    <submittedName>
        <fullName evidence="1">Uncharacterized protein</fullName>
    </submittedName>
</protein>
<dbReference type="Proteomes" id="UP001500469">
    <property type="component" value="Unassembled WGS sequence"/>
</dbReference>
<organism evidence="1 2">
    <name type="scientific">Algoriphagus jejuensis</name>
    <dbReference type="NCBI Taxonomy" id="419934"/>
    <lineage>
        <taxon>Bacteria</taxon>
        <taxon>Pseudomonadati</taxon>
        <taxon>Bacteroidota</taxon>
        <taxon>Cytophagia</taxon>
        <taxon>Cytophagales</taxon>
        <taxon>Cyclobacteriaceae</taxon>
        <taxon>Algoriphagus</taxon>
    </lineage>
</organism>
<accession>A0ABP3Y9L5</accession>
<evidence type="ECO:0000313" key="2">
    <source>
        <dbReference type="Proteomes" id="UP001500469"/>
    </source>
</evidence>
<proteinExistence type="predicted"/>
<dbReference type="EMBL" id="BAAAFI010000002">
    <property type="protein sequence ID" value="GAA0877440.1"/>
    <property type="molecule type" value="Genomic_DNA"/>
</dbReference>
<evidence type="ECO:0000313" key="1">
    <source>
        <dbReference type="EMBL" id="GAA0877440.1"/>
    </source>
</evidence>